<proteinExistence type="predicted"/>
<reference evidence="2 3" key="1">
    <citation type="journal article" date="2008" name="Nature">
        <title>The genome of Laccaria bicolor provides insights into mycorrhizal symbiosis.</title>
        <authorList>
            <person name="Martin F."/>
            <person name="Aerts A."/>
            <person name="Ahren D."/>
            <person name="Brun A."/>
            <person name="Danchin E.G.J."/>
            <person name="Duchaussoy F."/>
            <person name="Gibon J."/>
            <person name="Kohler A."/>
            <person name="Lindquist E."/>
            <person name="Pereda V."/>
            <person name="Salamov A."/>
            <person name="Shapiro H.J."/>
            <person name="Wuyts J."/>
            <person name="Blaudez D."/>
            <person name="Buee M."/>
            <person name="Brokstein P."/>
            <person name="Canbaeck B."/>
            <person name="Cohen D."/>
            <person name="Courty P.E."/>
            <person name="Coutinho P.M."/>
            <person name="Delaruelle C."/>
            <person name="Detter J.C."/>
            <person name="Deveau A."/>
            <person name="DiFazio S."/>
            <person name="Duplessis S."/>
            <person name="Fraissinet-Tachet L."/>
            <person name="Lucic E."/>
            <person name="Frey-Klett P."/>
            <person name="Fourrey C."/>
            <person name="Feussner I."/>
            <person name="Gay G."/>
            <person name="Grimwood J."/>
            <person name="Hoegger P.J."/>
            <person name="Jain P."/>
            <person name="Kilaru S."/>
            <person name="Labbe J."/>
            <person name="Lin Y.C."/>
            <person name="Legue V."/>
            <person name="Le Tacon F."/>
            <person name="Marmeisse R."/>
            <person name="Melayah D."/>
            <person name="Montanini B."/>
            <person name="Muratet M."/>
            <person name="Nehls U."/>
            <person name="Niculita-Hirzel H."/>
            <person name="Oudot-Le Secq M.P."/>
            <person name="Peter M."/>
            <person name="Quesneville H."/>
            <person name="Rajashekar B."/>
            <person name="Reich M."/>
            <person name="Rouhier N."/>
            <person name="Schmutz J."/>
            <person name="Yin T."/>
            <person name="Chalot M."/>
            <person name="Henrissat B."/>
            <person name="Kuees U."/>
            <person name="Lucas S."/>
            <person name="Van de Peer Y."/>
            <person name="Podila G.K."/>
            <person name="Polle A."/>
            <person name="Pukkila P.J."/>
            <person name="Richardson P.M."/>
            <person name="Rouze P."/>
            <person name="Sanders I.R."/>
            <person name="Stajich J.E."/>
            <person name="Tunlid A."/>
            <person name="Tuskan G."/>
            <person name="Grigoriev I.V."/>
        </authorList>
    </citation>
    <scope>NUCLEOTIDE SEQUENCE [LARGE SCALE GENOMIC DNA]</scope>
    <source>
        <strain evidence="3">S238N-H82 / ATCC MYA-4686</strain>
    </source>
</reference>
<dbReference type="AlphaFoldDB" id="B0DY13"/>
<evidence type="ECO:0000313" key="2">
    <source>
        <dbReference type="EMBL" id="EDR00561.1"/>
    </source>
</evidence>
<dbReference type="EMBL" id="DS547148">
    <property type="protein sequence ID" value="EDR00561.1"/>
    <property type="molecule type" value="Genomic_DNA"/>
</dbReference>
<feature type="compositionally biased region" description="Basic and acidic residues" evidence="1">
    <location>
        <begin position="241"/>
        <end position="259"/>
    </location>
</feature>
<gene>
    <name evidence="2" type="ORF">LACBIDRAFT_334083</name>
</gene>
<dbReference type="GeneID" id="6084445"/>
<dbReference type="Proteomes" id="UP000001194">
    <property type="component" value="Unassembled WGS sequence"/>
</dbReference>
<evidence type="ECO:0000256" key="1">
    <source>
        <dbReference type="SAM" id="MobiDB-lite"/>
    </source>
</evidence>
<name>B0DY13_LACBS</name>
<dbReference type="HOGENOM" id="CLU_604212_0_0_1"/>
<dbReference type="RefSeq" id="XP_001888788.1">
    <property type="nucleotide sequence ID" value="XM_001888753.1"/>
</dbReference>
<keyword evidence="3" id="KW-1185">Reference proteome</keyword>
<sequence>MANDRYVGTWLNGMDERTARWYLKEGIPCFIVREISSRERAKLTALETMIDFAAGSSASSIHWNVNKYDTLAIEQGDLLITDTTRSFDPGWIWPAVRTDNEELKRPKEVVNYEPPPLTTIVVDADRIPWIKPPPVQKAEQSLPGVPSHERKKWRKFVEQHHPENTFLETSPKRNPDYMTYTRFDRERRWQILFLKPLKAPPGCVSDIDIFGQPCPDGTYKDMAQKRKRVGRPAWIYNRMDPKTNDLRKEAPVPRPEDLPLIHGPPLPAPGSNGNDDDDDDWYYPNLDFGAPVVPSAPAALNLPHGAPLPFGANIAFMWSPSGNTLSPVLLQGNGTVLPYQMPLSGPTPSALLPWPVAVALPVSSTDPAPSIPEPFTSASAAISDDVQPALMSRMSNSLAARMRDPVPSIPLSSRLSDLCDLSSQLSDAPGVSLADRLEVPDPWTWNSLRLLFP</sequence>
<organism evidence="3">
    <name type="scientific">Laccaria bicolor (strain S238N-H82 / ATCC MYA-4686)</name>
    <name type="common">Bicoloured deceiver</name>
    <name type="synonym">Laccaria laccata var. bicolor</name>
    <dbReference type="NCBI Taxonomy" id="486041"/>
    <lineage>
        <taxon>Eukaryota</taxon>
        <taxon>Fungi</taxon>
        <taxon>Dikarya</taxon>
        <taxon>Basidiomycota</taxon>
        <taxon>Agaricomycotina</taxon>
        <taxon>Agaricomycetes</taxon>
        <taxon>Agaricomycetidae</taxon>
        <taxon>Agaricales</taxon>
        <taxon>Agaricineae</taxon>
        <taxon>Hydnangiaceae</taxon>
        <taxon>Laccaria</taxon>
    </lineage>
</organism>
<evidence type="ECO:0000313" key="3">
    <source>
        <dbReference type="Proteomes" id="UP000001194"/>
    </source>
</evidence>
<dbReference type="OrthoDB" id="3054462at2759"/>
<accession>B0DY13</accession>
<protein>
    <submittedName>
        <fullName evidence="2">Predicted protein</fullName>
    </submittedName>
</protein>
<dbReference type="InParanoid" id="B0DY13"/>
<dbReference type="KEGG" id="lbc:LACBIDRAFT_334083"/>
<feature type="region of interest" description="Disordered" evidence="1">
    <location>
        <begin position="241"/>
        <end position="277"/>
    </location>
</feature>